<dbReference type="InterPro" id="IPR003439">
    <property type="entry name" value="ABC_transporter-like_ATP-bd"/>
</dbReference>
<dbReference type="Gene3D" id="3.40.50.300">
    <property type="entry name" value="P-loop containing nucleotide triphosphate hydrolases"/>
    <property type="match status" value="1"/>
</dbReference>
<proteinExistence type="inferred from homology"/>
<dbReference type="GO" id="GO:0005524">
    <property type="term" value="F:ATP binding"/>
    <property type="evidence" value="ECO:0007669"/>
    <property type="project" value="UniProtKB-KW"/>
</dbReference>
<sequence>MILVQVKDLWKSYYLGGREVPVLKGLNLDVKKGSTTAVIGPSGVGKSTLLHIVGALDRPSKGQIQIDDANLLEMSDDELAKLRASQIGFIFQFHHLLPEFSALENVLLAGMVNGTRVNHRKRAAELLDRVGLGDRLDHRPGELSGGEQQRVALARALHNEPPLILADEPTGNLDRGTAFELQNLIFELSAEEKHSFLIVTHDHQFASKCDRVLELRDGILNKINLEEV</sequence>
<dbReference type="PANTHER" id="PTHR24220">
    <property type="entry name" value="IMPORT ATP-BINDING PROTEIN"/>
    <property type="match status" value="1"/>
</dbReference>
<evidence type="ECO:0000313" key="7">
    <source>
        <dbReference type="Proteomes" id="UP000319619"/>
    </source>
</evidence>
<dbReference type="GO" id="GO:0016887">
    <property type="term" value="F:ATP hydrolysis activity"/>
    <property type="evidence" value="ECO:0007669"/>
    <property type="project" value="InterPro"/>
</dbReference>
<dbReference type="Pfam" id="PF00005">
    <property type="entry name" value="ABC_tran"/>
    <property type="match status" value="1"/>
</dbReference>
<evidence type="ECO:0000256" key="2">
    <source>
        <dbReference type="ARBA" id="ARBA00022741"/>
    </source>
</evidence>
<keyword evidence="2" id="KW-0547">Nucleotide-binding</keyword>
<reference evidence="6 7" key="1">
    <citation type="submission" date="2017-06" db="EMBL/GenBank/DDBJ databases">
        <title>Novel microbial phyla capable of carbon fixation and sulfur reduction in deep-sea sediments.</title>
        <authorList>
            <person name="Huang J."/>
            <person name="Baker B."/>
            <person name="Wang Y."/>
        </authorList>
    </citation>
    <scope>NUCLEOTIDE SEQUENCE [LARGE SCALE GENOMIC DNA]</scope>
    <source>
        <strain evidence="6">B3_LCP</strain>
    </source>
</reference>
<dbReference type="InterPro" id="IPR003593">
    <property type="entry name" value="AAA+_ATPase"/>
</dbReference>
<dbReference type="AlphaFoldDB" id="A0A532URI4"/>
<dbReference type="GO" id="GO:0098796">
    <property type="term" value="C:membrane protein complex"/>
    <property type="evidence" value="ECO:0007669"/>
    <property type="project" value="UniProtKB-ARBA"/>
</dbReference>
<dbReference type="InterPro" id="IPR017911">
    <property type="entry name" value="MacB-like_ATP-bd"/>
</dbReference>
<evidence type="ECO:0000313" key="6">
    <source>
        <dbReference type="EMBL" id="TKJ37568.1"/>
    </source>
</evidence>
<dbReference type="InterPro" id="IPR015854">
    <property type="entry name" value="ABC_transpr_LolD-like"/>
</dbReference>
<dbReference type="InterPro" id="IPR017871">
    <property type="entry name" value="ABC_transporter-like_CS"/>
</dbReference>
<dbReference type="GO" id="GO:0005886">
    <property type="term" value="C:plasma membrane"/>
    <property type="evidence" value="ECO:0007669"/>
    <property type="project" value="TreeGrafter"/>
</dbReference>
<protein>
    <submittedName>
        <fullName evidence="6">Lipoprotein-releasing system ATP-binding protein LolD</fullName>
    </submittedName>
</protein>
<keyword evidence="1" id="KW-0813">Transport</keyword>
<evidence type="ECO:0000259" key="5">
    <source>
        <dbReference type="PROSITE" id="PS50893"/>
    </source>
</evidence>
<dbReference type="EMBL" id="NJBN01000012">
    <property type="protein sequence ID" value="TKJ37568.1"/>
    <property type="molecule type" value="Genomic_DNA"/>
</dbReference>
<gene>
    <name evidence="6" type="ORF">CEE37_13720</name>
</gene>
<evidence type="ECO:0000256" key="3">
    <source>
        <dbReference type="ARBA" id="ARBA00022840"/>
    </source>
</evidence>
<evidence type="ECO:0000256" key="1">
    <source>
        <dbReference type="ARBA" id="ARBA00022448"/>
    </source>
</evidence>
<dbReference type="PANTHER" id="PTHR24220:SF689">
    <property type="entry name" value="LIPOPROTEIN-RELEASING SYSTEM ATP-BINDING PROTEIN LOLD"/>
    <property type="match status" value="1"/>
</dbReference>
<dbReference type="Proteomes" id="UP000319619">
    <property type="component" value="Unassembled WGS sequence"/>
</dbReference>
<accession>A0A532URI4</accession>
<comment type="caution">
    <text evidence="6">The sequence shown here is derived from an EMBL/GenBank/DDBJ whole genome shotgun (WGS) entry which is preliminary data.</text>
</comment>
<comment type="similarity">
    <text evidence="4">Belongs to the ABC transporter superfamily. Macrolide exporter (TC 3.A.1.122) family.</text>
</comment>
<evidence type="ECO:0000256" key="4">
    <source>
        <dbReference type="ARBA" id="ARBA00038388"/>
    </source>
</evidence>
<dbReference type="SMART" id="SM00382">
    <property type="entry name" value="AAA"/>
    <property type="match status" value="1"/>
</dbReference>
<dbReference type="PROSITE" id="PS00211">
    <property type="entry name" value="ABC_TRANSPORTER_1"/>
    <property type="match status" value="1"/>
</dbReference>
<keyword evidence="3 6" id="KW-0067">ATP-binding</keyword>
<dbReference type="GO" id="GO:0022857">
    <property type="term" value="F:transmembrane transporter activity"/>
    <property type="evidence" value="ECO:0007669"/>
    <property type="project" value="TreeGrafter"/>
</dbReference>
<keyword evidence="6" id="KW-0449">Lipoprotein</keyword>
<name>A0A532URI4_UNCL8</name>
<feature type="domain" description="ABC transporter" evidence="5">
    <location>
        <begin position="4"/>
        <end position="228"/>
    </location>
</feature>
<dbReference type="PROSITE" id="PS50893">
    <property type="entry name" value="ABC_TRANSPORTER_2"/>
    <property type="match status" value="1"/>
</dbReference>
<organism evidence="6 7">
    <name type="scientific">candidate division LCP-89 bacterium B3_LCP</name>
    <dbReference type="NCBI Taxonomy" id="2012998"/>
    <lineage>
        <taxon>Bacteria</taxon>
        <taxon>Pseudomonadati</taxon>
        <taxon>Bacteria division LCP-89</taxon>
    </lineage>
</organism>
<dbReference type="CDD" id="cd03255">
    <property type="entry name" value="ABC_MJ0796_LolCDE_FtsE"/>
    <property type="match status" value="1"/>
</dbReference>
<dbReference type="InterPro" id="IPR027417">
    <property type="entry name" value="P-loop_NTPase"/>
</dbReference>
<dbReference type="SUPFAM" id="SSF52540">
    <property type="entry name" value="P-loop containing nucleoside triphosphate hydrolases"/>
    <property type="match status" value="1"/>
</dbReference>
<dbReference type="FunFam" id="3.40.50.300:FF:000032">
    <property type="entry name" value="Export ABC transporter ATP-binding protein"/>
    <property type="match status" value="1"/>
</dbReference>